<keyword evidence="5" id="KW-0472">Membrane</keyword>
<evidence type="ECO:0000256" key="4">
    <source>
        <dbReference type="ARBA" id="ARBA00022989"/>
    </source>
</evidence>
<evidence type="ECO:0000256" key="5">
    <source>
        <dbReference type="ARBA" id="ARBA00023136"/>
    </source>
</evidence>
<organism evidence="6 7">
    <name type="scientific">Cloacibacillus porcorum</name>
    <dbReference type="NCBI Taxonomy" id="1197717"/>
    <lineage>
        <taxon>Bacteria</taxon>
        <taxon>Thermotogati</taxon>
        <taxon>Synergistota</taxon>
        <taxon>Synergistia</taxon>
        <taxon>Synergistales</taxon>
        <taxon>Synergistaceae</taxon>
        <taxon>Cloacibacillus</taxon>
    </lineage>
</organism>
<dbReference type="STRING" id="1197717.BED41_03725"/>
<keyword evidence="2" id="KW-1003">Cell membrane</keyword>
<dbReference type="InterPro" id="IPR018385">
    <property type="entry name" value="C4_dicarb_anaerob_car-like"/>
</dbReference>
<evidence type="ECO:0000313" key="6">
    <source>
        <dbReference type="EMBL" id="ANZ44274.1"/>
    </source>
</evidence>
<keyword evidence="3" id="KW-0812">Transmembrane</keyword>
<dbReference type="Pfam" id="PF03606">
    <property type="entry name" value="DcuC"/>
    <property type="match status" value="1"/>
</dbReference>
<dbReference type="AlphaFoldDB" id="A0A1B2I2S8"/>
<dbReference type="PANTHER" id="PTHR43652">
    <property type="entry name" value="BASIC AMINO ACID ANTIPORTER YFCC-RELATED"/>
    <property type="match status" value="1"/>
</dbReference>
<evidence type="ECO:0000256" key="2">
    <source>
        <dbReference type="ARBA" id="ARBA00022475"/>
    </source>
</evidence>
<dbReference type="GO" id="GO:0005886">
    <property type="term" value="C:plasma membrane"/>
    <property type="evidence" value="ECO:0007669"/>
    <property type="project" value="UniProtKB-SubCell"/>
</dbReference>
<protein>
    <submittedName>
        <fullName evidence="6">C4-dicarboxylate ABC transporter</fullName>
    </submittedName>
</protein>
<accession>A0A1B2I2S8</accession>
<evidence type="ECO:0000313" key="7">
    <source>
        <dbReference type="Proteomes" id="UP000093044"/>
    </source>
</evidence>
<comment type="subcellular location">
    <subcellularLocation>
        <location evidence="1">Cell membrane</location>
        <topology evidence="1">Multi-pass membrane protein</topology>
    </subcellularLocation>
</comment>
<evidence type="ECO:0000256" key="3">
    <source>
        <dbReference type="ARBA" id="ARBA00022692"/>
    </source>
</evidence>
<proteinExistence type="predicted"/>
<gene>
    <name evidence="6" type="ORF">BED41_03725</name>
</gene>
<keyword evidence="4" id="KW-1133">Transmembrane helix</keyword>
<name>A0A1B2I2S8_9BACT</name>
<keyword evidence="7" id="KW-1185">Reference proteome</keyword>
<dbReference type="InterPro" id="IPR051679">
    <property type="entry name" value="DASS-Related_Transporters"/>
</dbReference>
<dbReference type="RefSeq" id="WP_066743239.1">
    <property type="nucleotide sequence ID" value="NZ_CALCLR010000031.1"/>
</dbReference>
<reference evidence="6" key="1">
    <citation type="submission" date="2016-08" db="EMBL/GenBank/DDBJ databases">
        <title>Complete genome of Cloacibacillus porcorum.</title>
        <authorList>
            <person name="Looft T."/>
            <person name="Bayles D.O."/>
            <person name="Alt D.P."/>
        </authorList>
    </citation>
    <scope>NUCLEOTIDE SEQUENCE [LARGE SCALE GENOMIC DNA]</scope>
    <source>
        <strain evidence="6">CL-84</strain>
    </source>
</reference>
<dbReference type="GeneID" id="83056962"/>
<sequence>MTKSSMKFKLKVPDTYVLLFLIILVAALASWLLPAGEFQRTENAAGRLTIIPGTYHNIAQTPVMPFDTLIAVEKGLINAASTVFFVFISYASLMIIIASGAIHAGISRMLQMTRDKYRIFIIPIFVFLFAFAGGTYGMFEEALSFTPIFVGLAIALGYDAVTGMAIVAMGVGLGYSGSFTNPFNVGIAQQFAELPLFSGIAYRLFCWFVMCTTSVALIMHYAIKVKRNPQSSAVYGIECGDFGLDQSHLANLEMTGRHKLILLTGGATIVIMVISVLKWGWYLDELAGLLLGMGILCGFIAGWGPDKIAKTMAAGFKDIAYGAMMIGIARGILIILQQGNIVDTVINGMFIPLSTMPKWLAGIGMLFVQTLINFFIPSGSGQAATTMPIMAPLSDLLGISRQVAVLAFQFGDGLSNILWPTAFAAVFCGVANIPYAKWMKWFIPRFCIIFCIQAALIVIAIMIDYR</sequence>
<dbReference type="Proteomes" id="UP000093044">
    <property type="component" value="Chromosome"/>
</dbReference>
<dbReference type="OrthoDB" id="2668at2"/>
<evidence type="ECO:0000256" key="1">
    <source>
        <dbReference type="ARBA" id="ARBA00004651"/>
    </source>
</evidence>
<dbReference type="KEGG" id="cpor:BED41_03725"/>
<dbReference type="EMBL" id="CP016757">
    <property type="protein sequence ID" value="ANZ44274.1"/>
    <property type="molecule type" value="Genomic_DNA"/>
</dbReference>
<dbReference type="PANTHER" id="PTHR43652:SF2">
    <property type="entry name" value="BASIC AMINO ACID ANTIPORTER YFCC-RELATED"/>
    <property type="match status" value="1"/>
</dbReference>